<name>A0A5B8L1P6_9HYPH</name>
<proteinExistence type="inferred from homology"/>
<dbReference type="Proteomes" id="UP000321389">
    <property type="component" value="Chromosome"/>
</dbReference>
<dbReference type="AlphaFoldDB" id="A0A5B8L1P6"/>
<evidence type="ECO:0000256" key="1">
    <source>
        <dbReference type="HAMAP-Rule" id="MF_01584"/>
    </source>
</evidence>
<dbReference type="Pfam" id="PF04337">
    <property type="entry name" value="DUF480"/>
    <property type="match status" value="1"/>
</dbReference>
<dbReference type="EMBL" id="CP042301">
    <property type="protein sequence ID" value="QDZ01733.1"/>
    <property type="molecule type" value="Genomic_DNA"/>
</dbReference>
<dbReference type="HAMAP" id="MF_01584">
    <property type="entry name" value="UPF0502"/>
    <property type="match status" value="1"/>
</dbReference>
<dbReference type="InterPro" id="IPR007432">
    <property type="entry name" value="DUF480"/>
</dbReference>
<dbReference type="InterPro" id="IPR036390">
    <property type="entry name" value="WH_DNA-bd_sf"/>
</dbReference>
<reference evidence="3" key="1">
    <citation type="submission" date="2020-04" db="EMBL/GenBank/DDBJ databases">
        <title>Nitratireductor sp. nov. isolated from mangrove soil.</title>
        <authorList>
            <person name="Ye Y."/>
        </authorList>
    </citation>
    <scope>NUCLEOTIDE SEQUENCE</scope>
    <source>
        <strain evidence="3">SY7</strain>
    </source>
</reference>
<gene>
    <name evidence="3" type="ORF">FQ775_15890</name>
</gene>
<dbReference type="InterPro" id="IPR036388">
    <property type="entry name" value="WH-like_DNA-bd_sf"/>
</dbReference>
<accession>A0A5B8L1P6</accession>
<dbReference type="PANTHER" id="PTHR38768:SF1">
    <property type="entry name" value="UPF0502 PROTEIN YCEH"/>
    <property type="match status" value="1"/>
</dbReference>
<keyword evidence="4" id="KW-1185">Reference proteome</keyword>
<evidence type="ECO:0000313" key="4">
    <source>
        <dbReference type="Proteomes" id="UP000321389"/>
    </source>
</evidence>
<dbReference type="KEGG" id="niy:FQ775_15890"/>
<feature type="coiled-coil region" evidence="2">
    <location>
        <begin position="187"/>
        <end position="214"/>
    </location>
</feature>
<dbReference type="RefSeq" id="WP_146300374.1">
    <property type="nucleotide sequence ID" value="NZ_CP042301.2"/>
</dbReference>
<evidence type="ECO:0000256" key="2">
    <source>
        <dbReference type="SAM" id="Coils"/>
    </source>
</evidence>
<keyword evidence="2" id="KW-0175">Coiled coil</keyword>
<dbReference type="OrthoDB" id="9784785at2"/>
<protein>
    <submittedName>
        <fullName evidence="3">DUF480 domain-containing protein</fullName>
    </submittedName>
</protein>
<organism evidence="3 4">
    <name type="scientific">Nitratireductor mangrovi</name>
    <dbReference type="NCBI Taxonomy" id="2599600"/>
    <lineage>
        <taxon>Bacteria</taxon>
        <taxon>Pseudomonadati</taxon>
        <taxon>Pseudomonadota</taxon>
        <taxon>Alphaproteobacteria</taxon>
        <taxon>Hyphomicrobiales</taxon>
        <taxon>Phyllobacteriaceae</taxon>
        <taxon>Nitratireductor</taxon>
    </lineage>
</organism>
<dbReference type="PANTHER" id="PTHR38768">
    <property type="entry name" value="UPF0502 PROTEIN YCEH"/>
    <property type="match status" value="1"/>
</dbReference>
<comment type="similarity">
    <text evidence="1">Belongs to the UPF0502 family.</text>
</comment>
<dbReference type="SUPFAM" id="SSF46785">
    <property type="entry name" value="Winged helix' DNA-binding domain"/>
    <property type="match status" value="2"/>
</dbReference>
<evidence type="ECO:0000313" key="3">
    <source>
        <dbReference type="EMBL" id="QDZ01733.1"/>
    </source>
</evidence>
<dbReference type="Gene3D" id="1.10.10.10">
    <property type="entry name" value="Winged helix-like DNA-binding domain superfamily/Winged helix DNA-binding domain"/>
    <property type="match status" value="2"/>
</dbReference>
<sequence>MNDTVSLPILNPVEARVLGSLAEKKELTPDVYPMSLNGLVAAANQKTAREPVMAIEPALLHRALSQLQQKGLVRQVSGSRVERYEHLLAVRFSLTQGQSALLALMMLRGPQTAHELLARSERMARYRSLEELSGDLDLLMGRRPPLVQLVERGPGQREDRYMHLLSGAVAAPVRSAAVPISADGDAAGNLEDRVAALEEQVAELRRQLAALAGTG</sequence>